<dbReference type="AlphaFoldDB" id="A0A841GXL3"/>
<reference evidence="2 3" key="1">
    <citation type="submission" date="2020-08" db="EMBL/GenBank/DDBJ databases">
        <title>Genomic Encyclopedia of Type Strains, Phase IV (KMG-IV): sequencing the most valuable type-strain genomes for metagenomic binning, comparative biology and taxonomic classification.</title>
        <authorList>
            <person name="Goeker M."/>
        </authorList>
    </citation>
    <scope>NUCLEOTIDE SEQUENCE [LARGE SCALE GENOMIC DNA]</scope>
    <source>
        <strain evidence="2 3">DSM 29007</strain>
    </source>
</reference>
<dbReference type="RefSeq" id="WP_170034306.1">
    <property type="nucleotide sequence ID" value="NZ_JABDTL010000001.1"/>
</dbReference>
<gene>
    <name evidence="2" type="ORF">HNQ61_002107</name>
</gene>
<evidence type="ECO:0000313" key="3">
    <source>
        <dbReference type="Proteomes" id="UP000582837"/>
    </source>
</evidence>
<organism evidence="2 3">
    <name type="scientific">Longimicrobium terrae</name>
    <dbReference type="NCBI Taxonomy" id="1639882"/>
    <lineage>
        <taxon>Bacteria</taxon>
        <taxon>Pseudomonadati</taxon>
        <taxon>Gemmatimonadota</taxon>
        <taxon>Longimicrobiia</taxon>
        <taxon>Longimicrobiales</taxon>
        <taxon>Longimicrobiaceae</taxon>
        <taxon>Longimicrobium</taxon>
    </lineage>
</organism>
<name>A0A841GXL3_9BACT</name>
<dbReference type="EMBL" id="JACHIA010000005">
    <property type="protein sequence ID" value="MBB6070486.1"/>
    <property type="molecule type" value="Genomic_DNA"/>
</dbReference>
<keyword evidence="1" id="KW-0732">Signal</keyword>
<dbReference type="Proteomes" id="UP000582837">
    <property type="component" value="Unassembled WGS sequence"/>
</dbReference>
<evidence type="ECO:0000313" key="2">
    <source>
        <dbReference type="EMBL" id="MBB6070486.1"/>
    </source>
</evidence>
<comment type="caution">
    <text evidence="2">The sequence shown here is derived from an EMBL/GenBank/DDBJ whole genome shotgun (WGS) entry which is preliminary data.</text>
</comment>
<protein>
    <recommendedName>
        <fullName evidence="4">Nuclear transport factor 2 family protein</fullName>
    </recommendedName>
</protein>
<proteinExistence type="predicted"/>
<keyword evidence="3" id="KW-1185">Reference proteome</keyword>
<sequence>MSRTSGVLLILLLFGAGAAPMPASAQHAGSRLEAIRTVMSARAGQMGDLLPFDACSVYEQAGRPVAMIDSIRFIARDLLDRPVNDPCAQEPAPSRPGRNRFVRVESVVVTDSVAYVDLAVIRGEWSYRERHTPPALRGGGGWGWREARVFAGLQGFPGTRAPD</sequence>
<evidence type="ECO:0000256" key="1">
    <source>
        <dbReference type="SAM" id="SignalP"/>
    </source>
</evidence>
<feature type="signal peptide" evidence="1">
    <location>
        <begin position="1"/>
        <end position="25"/>
    </location>
</feature>
<evidence type="ECO:0008006" key="4">
    <source>
        <dbReference type="Google" id="ProtNLM"/>
    </source>
</evidence>
<feature type="chain" id="PRO_5032670279" description="Nuclear transport factor 2 family protein" evidence="1">
    <location>
        <begin position="26"/>
        <end position="163"/>
    </location>
</feature>
<accession>A0A841GXL3</accession>